<dbReference type="InterPro" id="IPR052336">
    <property type="entry name" value="MlaD_Phospholipid_Transporter"/>
</dbReference>
<dbReference type="InterPro" id="IPR003399">
    <property type="entry name" value="Mce/MlaD"/>
</dbReference>
<proteinExistence type="predicted"/>
<dbReference type="Pfam" id="PF02470">
    <property type="entry name" value="MlaD"/>
    <property type="match status" value="1"/>
</dbReference>
<evidence type="ECO:0000313" key="3">
    <source>
        <dbReference type="EMBL" id="MBJ8340352.1"/>
    </source>
</evidence>
<dbReference type="AlphaFoldDB" id="A0A934U4G6"/>
<dbReference type="EMBL" id="JAEMNV010000004">
    <property type="protein sequence ID" value="MBJ8340352.1"/>
    <property type="molecule type" value="Genomic_DNA"/>
</dbReference>
<feature type="domain" description="Mammalian cell entry C-terminal" evidence="2">
    <location>
        <begin position="127"/>
        <end position="297"/>
    </location>
</feature>
<dbReference type="GO" id="GO:0005576">
    <property type="term" value="C:extracellular region"/>
    <property type="evidence" value="ECO:0007669"/>
    <property type="project" value="TreeGrafter"/>
</dbReference>
<dbReference type="InterPro" id="IPR005693">
    <property type="entry name" value="Mce"/>
</dbReference>
<dbReference type="PROSITE" id="PS51257">
    <property type="entry name" value="PROKAR_LIPOPROTEIN"/>
    <property type="match status" value="1"/>
</dbReference>
<accession>A0A934U4G6</accession>
<dbReference type="RefSeq" id="WP_199705142.1">
    <property type="nucleotide sequence ID" value="NZ_JAEMNV010000004.1"/>
</dbReference>
<evidence type="ECO:0000313" key="4">
    <source>
        <dbReference type="Proteomes" id="UP000655868"/>
    </source>
</evidence>
<name>A0A934U4G6_9NOCA</name>
<sequence>MKRRQRLLIATVAATVGIGASGCGWESLNSLPLPGAEGTGEGSYQVRIQMPNVTTLSPNSPVRVDDVTVGSVQDITVEGWHALVTVSINPGVELPANAVAKIGQTSLLGSNHLELAPPTDVRPEGVLKGGDVIPLDRAGAYPTTEQTLSSLSVVLNGGGLAQLQDITRELNIALDGREGAVHDLLPQITELVTKLDAQKGEIVAALSGLDRVAVTFAQEKDTLAAALEQIHPALQVLVEQRPNLTNALVALGVLSDTATRLIDSSGEDLRANLKSLAPVLKSLADTGDDLTNVLSLLITFPFPMKTMDHAIKGDYANLMMMLDLTGPRLDANFLTGTPLGGSLGGPEGVLGTSAGTAAQQGDPYADPLRPMPPAGPAAAPTIPGLPPIPGLPAIPGITVPLPGVPTP</sequence>
<keyword evidence="4" id="KW-1185">Reference proteome</keyword>
<dbReference type="PANTHER" id="PTHR33371">
    <property type="entry name" value="INTERMEMBRANE PHOSPHOLIPID TRANSPORT SYSTEM BINDING PROTEIN MLAD-RELATED"/>
    <property type="match status" value="1"/>
</dbReference>
<feature type="domain" description="Mce/MlaD" evidence="1">
    <location>
        <begin position="43"/>
        <end position="118"/>
    </location>
</feature>
<evidence type="ECO:0000259" key="1">
    <source>
        <dbReference type="Pfam" id="PF02470"/>
    </source>
</evidence>
<reference evidence="3" key="1">
    <citation type="submission" date="2020-12" db="EMBL/GenBank/DDBJ databases">
        <title>Antrihabitans popcorni sp. nov. and Antrihabitans auranticaus sp. nov., isolated from a larva cave.</title>
        <authorList>
            <person name="Lee S.D."/>
            <person name="Kim I.S."/>
        </authorList>
    </citation>
    <scope>NUCLEOTIDE SEQUENCE</scope>
    <source>
        <strain evidence="3">YC3-6</strain>
    </source>
</reference>
<comment type="caution">
    <text evidence="3">The sequence shown here is derived from an EMBL/GenBank/DDBJ whole genome shotgun (WGS) entry which is preliminary data.</text>
</comment>
<organism evidence="3 4">
    <name type="scientific">Antrihabitans stalagmiti</name>
    <dbReference type="NCBI Taxonomy" id="2799499"/>
    <lineage>
        <taxon>Bacteria</taxon>
        <taxon>Bacillati</taxon>
        <taxon>Actinomycetota</taxon>
        <taxon>Actinomycetes</taxon>
        <taxon>Mycobacteriales</taxon>
        <taxon>Nocardiaceae</taxon>
        <taxon>Antrihabitans</taxon>
    </lineage>
</organism>
<dbReference type="NCBIfam" id="TIGR00996">
    <property type="entry name" value="Mtu_fam_mce"/>
    <property type="match status" value="1"/>
</dbReference>
<dbReference type="Proteomes" id="UP000655868">
    <property type="component" value="Unassembled WGS sequence"/>
</dbReference>
<dbReference type="Pfam" id="PF11887">
    <property type="entry name" value="Mce4_CUP1"/>
    <property type="match status" value="1"/>
</dbReference>
<gene>
    <name evidence="3" type="ORF">JGU71_15780</name>
</gene>
<dbReference type="PANTHER" id="PTHR33371:SF15">
    <property type="entry name" value="LIPOPROTEIN LPRN"/>
    <property type="match status" value="1"/>
</dbReference>
<dbReference type="InterPro" id="IPR024516">
    <property type="entry name" value="Mce_C"/>
</dbReference>
<protein>
    <submittedName>
        <fullName evidence="3">MCE family protein</fullName>
    </submittedName>
</protein>
<evidence type="ECO:0000259" key="2">
    <source>
        <dbReference type="Pfam" id="PF11887"/>
    </source>
</evidence>